<dbReference type="Pfam" id="PF10317">
    <property type="entry name" value="7TM_GPCR_Srd"/>
    <property type="match status" value="1"/>
</dbReference>
<name>A0A2G9U0Q1_TELCI</name>
<evidence type="ECO:0000313" key="3">
    <source>
        <dbReference type="Proteomes" id="UP000230423"/>
    </source>
</evidence>
<dbReference type="OrthoDB" id="5859769at2759"/>
<feature type="transmembrane region" description="Helical" evidence="1">
    <location>
        <begin position="49"/>
        <end position="70"/>
    </location>
</feature>
<organism evidence="2 3">
    <name type="scientific">Teladorsagia circumcincta</name>
    <name type="common">Brown stomach worm</name>
    <name type="synonym">Ostertagia circumcincta</name>
    <dbReference type="NCBI Taxonomy" id="45464"/>
    <lineage>
        <taxon>Eukaryota</taxon>
        <taxon>Metazoa</taxon>
        <taxon>Ecdysozoa</taxon>
        <taxon>Nematoda</taxon>
        <taxon>Chromadorea</taxon>
        <taxon>Rhabditida</taxon>
        <taxon>Rhabditina</taxon>
        <taxon>Rhabditomorpha</taxon>
        <taxon>Strongyloidea</taxon>
        <taxon>Trichostrongylidae</taxon>
        <taxon>Teladorsagia</taxon>
    </lineage>
</organism>
<keyword evidence="3" id="KW-1185">Reference proteome</keyword>
<keyword evidence="1" id="KW-1133">Transmembrane helix</keyword>
<proteinExistence type="predicted"/>
<reference evidence="2 3" key="1">
    <citation type="submission" date="2015-09" db="EMBL/GenBank/DDBJ databases">
        <title>Draft genome of the parasitic nematode Teladorsagia circumcincta isolate WARC Sus (inbred).</title>
        <authorList>
            <person name="Mitreva M."/>
        </authorList>
    </citation>
    <scope>NUCLEOTIDE SEQUENCE [LARGE SCALE GENOMIC DNA]</scope>
    <source>
        <strain evidence="2 3">S</strain>
    </source>
</reference>
<evidence type="ECO:0000313" key="2">
    <source>
        <dbReference type="EMBL" id="PIO63774.1"/>
    </source>
</evidence>
<accession>A0A2G9U0Q1</accession>
<protein>
    <submittedName>
        <fullName evidence="2">Uncharacterized protein</fullName>
    </submittedName>
</protein>
<dbReference type="Proteomes" id="UP000230423">
    <property type="component" value="Unassembled WGS sequence"/>
</dbReference>
<sequence>MLANCDIRVIFCFAGDNVDDVKLLVSEKFNYNMTYECVNGHVNVFDWKVLSMIIYMTLPVTPVYTAILILRKLTIAKLSAERLMSENSKHLHGQLLKINADSSSRTMVQKMDWMLLLSILVHTVTNVSGLITNGLLIYLVL</sequence>
<feature type="non-terminal residue" evidence="2">
    <location>
        <position position="141"/>
    </location>
</feature>
<dbReference type="AlphaFoldDB" id="A0A2G9U0Q1"/>
<dbReference type="InterPro" id="IPR019421">
    <property type="entry name" value="7TM_GPCR_serpentine_rcpt_Srd"/>
</dbReference>
<evidence type="ECO:0000256" key="1">
    <source>
        <dbReference type="SAM" id="Phobius"/>
    </source>
</evidence>
<keyword evidence="1" id="KW-0472">Membrane</keyword>
<gene>
    <name evidence="2" type="ORF">TELCIR_14615</name>
</gene>
<feature type="transmembrane region" description="Helical" evidence="1">
    <location>
        <begin position="113"/>
        <end position="140"/>
    </location>
</feature>
<keyword evidence="1" id="KW-0812">Transmembrane</keyword>
<dbReference type="EMBL" id="KZ350542">
    <property type="protein sequence ID" value="PIO63774.1"/>
    <property type="molecule type" value="Genomic_DNA"/>
</dbReference>